<accession>A0A7Y0LBJ5</accession>
<evidence type="ECO:0000313" key="2">
    <source>
        <dbReference type="EMBL" id="NMP31229.1"/>
    </source>
</evidence>
<dbReference type="AlphaFoldDB" id="A0A7Y0LBJ5"/>
<protein>
    <submittedName>
        <fullName evidence="2">PEP-CTERM system TPR-repeat protein PrsT</fullName>
    </submittedName>
</protein>
<dbReference type="Gene3D" id="1.25.40.10">
    <property type="entry name" value="Tetratricopeptide repeat domain"/>
    <property type="match status" value="4"/>
</dbReference>
<evidence type="ECO:0000313" key="3">
    <source>
        <dbReference type="Proteomes" id="UP000568664"/>
    </source>
</evidence>
<dbReference type="SUPFAM" id="SSF48452">
    <property type="entry name" value="TPR-like"/>
    <property type="match status" value="5"/>
</dbReference>
<organism evidence="2 3">
    <name type="scientific">Thalassotalea algicola</name>
    <dbReference type="NCBI Taxonomy" id="2716224"/>
    <lineage>
        <taxon>Bacteria</taxon>
        <taxon>Pseudomonadati</taxon>
        <taxon>Pseudomonadota</taxon>
        <taxon>Gammaproteobacteria</taxon>
        <taxon>Alteromonadales</taxon>
        <taxon>Colwelliaceae</taxon>
        <taxon>Thalassotalea</taxon>
    </lineage>
</organism>
<dbReference type="Pfam" id="PF13181">
    <property type="entry name" value="TPR_8"/>
    <property type="match status" value="2"/>
</dbReference>
<dbReference type="PANTHER" id="PTHR12558:SF13">
    <property type="entry name" value="CELL DIVISION CYCLE PROTEIN 27 HOMOLOG"/>
    <property type="match status" value="1"/>
</dbReference>
<feature type="repeat" description="TPR" evidence="1">
    <location>
        <begin position="184"/>
        <end position="217"/>
    </location>
</feature>
<proteinExistence type="predicted"/>
<dbReference type="InterPro" id="IPR014266">
    <property type="entry name" value="PEP-CTERM_TPR_PrsT"/>
</dbReference>
<sequence>MIIFTFFISVDSLASNDLEKAVSAYQQNDTESAYIHLRNALQKNENNLPAKVLMGRVLLDKGLFSEAIQEFNDALAMGADPHQFIFEQVRAMLLIGRYQQLIDLLASLKLKDEVKVKTHLIESNAYIAMEKEELALEPILKAKSLSPKDISVISSLTNFYINTRDFKKAEVNLKELLILAPDNSKVWNLYSNFHSTQGQHKNALNSLEKAYELDANDPVITRALAHKYTDMRMHDKALALVNIIIEKTPNDPYARLLKSQLLTQSNQLEEAQQLLVDISTKLSLLTDAQKNSNSSLAYVSGTAAFMQGNLELAQKELIFYVNDNPNDLSGLNMLSAIYSQQGQVGKIQELLERNEKIVLRDLGLSLKLFNIYIKSNKIYKAKNILDDLAKTYPNNEQIIIAQSNYLAQGKRFEEAIKVLNEYKPPTISAGYVLNKGLIYLEMGEFEHATSIADELLKLGPKNTSFRNFKGVIYLKSGEWEQAASIFESILEESPQAYTPNFNLANAYARLNKAQEALALTNSLIENGHGQVELLLLNAKLLRDNQQQIKAIEIVEEVVKTNTTNISAINLLMTLHYQQGNFQEALKLVKQLNNLLFMEPSHLIYHANILIKLERYTDAQKPLGVLLGLAKAGNEFYQLSQLYIKAKSPESAYKTIEQAISKAPNNLLYLLTKAKLSIDLKPLEESKTLISSLDNNFPNNPNVKLLFGDWYMKKDQLENARNAYAKALTIDNSFEQAAAKLYHLANRKVGAKGFISVMEKVVTNKNHSPLMRNLLADFYLNTGHKEKAKKHYELLLKSGNSNKANILNNLANIYLDIDLSHAQELIEQAIELRTNSPAFMDTHGWILALQGKYDAALNVLRNAYALDSSNPAISYHLGYALYKLERLDEAKQSLTHALASAREYPEKNATEKLLEKLSN</sequence>
<dbReference type="InterPro" id="IPR019734">
    <property type="entry name" value="TPR_rpt"/>
</dbReference>
<dbReference type="InterPro" id="IPR011990">
    <property type="entry name" value="TPR-like_helical_dom_sf"/>
</dbReference>
<gene>
    <name evidence="2" type="primary">prsT</name>
    <name evidence="2" type="ORF">HII17_06620</name>
</gene>
<comment type="caution">
    <text evidence="2">The sequence shown here is derived from an EMBL/GenBank/DDBJ whole genome shotgun (WGS) entry which is preliminary data.</text>
</comment>
<dbReference type="RefSeq" id="WP_169074559.1">
    <property type="nucleotide sequence ID" value="NZ_JABBXH010000002.1"/>
</dbReference>
<reference evidence="2 3" key="1">
    <citation type="submission" date="2020-04" db="EMBL/GenBank/DDBJ databases">
        <title>Thalassotalea sp. M1531, isolated from the surface of marine red alga.</title>
        <authorList>
            <person name="Pang L."/>
            <person name="Lu D.-C."/>
        </authorList>
    </citation>
    <scope>NUCLEOTIDE SEQUENCE [LARGE SCALE GENOMIC DNA]</scope>
    <source>
        <strain evidence="2 3">M1531</strain>
    </source>
</reference>
<name>A0A7Y0LBJ5_9GAMM</name>
<keyword evidence="1" id="KW-0802">TPR repeat</keyword>
<dbReference type="PANTHER" id="PTHR12558">
    <property type="entry name" value="CELL DIVISION CYCLE 16,23,27"/>
    <property type="match status" value="1"/>
</dbReference>
<evidence type="ECO:0000256" key="1">
    <source>
        <dbReference type="PROSITE-ProRule" id="PRU00339"/>
    </source>
</evidence>
<dbReference type="PROSITE" id="PS50005">
    <property type="entry name" value="TPR"/>
    <property type="match status" value="4"/>
</dbReference>
<dbReference type="NCBIfam" id="TIGR02917">
    <property type="entry name" value="PEP_TPR_lipo"/>
    <property type="match status" value="1"/>
</dbReference>
<feature type="repeat" description="TPR" evidence="1">
    <location>
        <begin position="463"/>
        <end position="496"/>
    </location>
</feature>
<keyword evidence="3" id="KW-1185">Reference proteome</keyword>
<dbReference type="SMART" id="SM00028">
    <property type="entry name" value="TPR"/>
    <property type="match status" value="16"/>
</dbReference>
<dbReference type="Proteomes" id="UP000568664">
    <property type="component" value="Unassembled WGS sequence"/>
</dbReference>
<dbReference type="GO" id="GO:0051301">
    <property type="term" value="P:cell division"/>
    <property type="evidence" value="ECO:0007669"/>
    <property type="project" value="TreeGrafter"/>
</dbReference>
<feature type="repeat" description="TPR" evidence="1">
    <location>
        <begin position="429"/>
        <end position="462"/>
    </location>
</feature>
<dbReference type="Pfam" id="PF14559">
    <property type="entry name" value="TPR_19"/>
    <property type="match status" value="4"/>
</dbReference>
<dbReference type="Pfam" id="PF12895">
    <property type="entry name" value="ANAPC3"/>
    <property type="match status" value="1"/>
</dbReference>
<feature type="repeat" description="TPR" evidence="1">
    <location>
        <begin position="632"/>
        <end position="665"/>
    </location>
</feature>
<dbReference type="EMBL" id="JABBXH010000002">
    <property type="protein sequence ID" value="NMP31229.1"/>
    <property type="molecule type" value="Genomic_DNA"/>
</dbReference>